<protein>
    <recommendedName>
        <fullName evidence="2">Glyoxalase At5g48480-like N-terminal domain-containing protein</fullName>
    </recommendedName>
</protein>
<dbReference type="EMBL" id="LR862144">
    <property type="protein sequence ID" value="CAD1824448.1"/>
    <property type="molecule type" value="Genomic_DNA"/>
</dbReference>
<dbReference type="Pfam" id="PF22656">
    <property type="entry name" value="At5g48480-like_N"/>
    <property type="match status" value="1"/>
</dbReference>
<accession>A0A6V7P150</accession>
<dbReference type="PANTHER" id="PTHR34109">
    <property type="entry name" value="BNAUNNG04460D PROTEIN-RELATED"/>
    <property type="match status" value="1"/>
</dbReference>
<feature type="compositionally biased region" description="Basic residues" evidence="1">
    <location>
        <begin position="134"/>
        <end position="145"/>
    </location>
</feature>
<dbReference type="InterPro" id="IPR029068">
    <property type="entry name" value="Glyas_Bleomycin-R_OHBP_Dase"/>
</dbReference>
<sequence>MAEQENGSAAAAGMVGVKAQVVVAGAKGEEAVRFYKAAFGAEEVRRATHPKRKAEHELPLLIFAELRIGASSFLVSDRIDDDSVPAAGEGGFRSGDRDAIGGGGSGGGRGEGGGGGGGAPGGDRRGRGEAPGLVRRRVDRRRLRPKNPSVPPPPPPPPQRRYHHYSSLHEY</sequence>
<evidence type="ECO:0000256" key="1">
    <source>
        <dbReference type="SAM" id="MobiDB-lite"/>
    </source>
</evidence>
<feature type="region of interest" description="Disordered" evidence="1">
    <location>
        <begin position="77"/>
        <end position="171"/>
    </location>
</feature>
<dbReference type="InterPro" id="IPR054576">
    <property type="entry name" value="At5g48480-like_N"/>
</dbReference>
<dbReference type="AlphaFoldDB" id="A0A6V7P150"/>
<feature type="domain" description="Glyoxalase At5g48480-like N-terminal" evidence="2">
    <location>
        <begin position="20"/>
        <end position="77"/>
    </location>
</feature>
<dbReference type="PANTHER" id="PTHR34109:SF1">
    <property type="entry name" value="VOC DOMAIN-CONTAINING PROTEIN"/>
    <property type="match status" value="1"/>
</dbReference>
<dbReference type="Gene3D" id="3.10.180.10">
    <property type="entry name" value="2,3-Dihydroxybiphenyl 1,2-Dioxygenase, domain 1"/>
    <property type="match status" value="1"/>
</dbReference>
<reference evidence="3" key="1">
    <citation type="submission" date="2020-07" db="EMBL/GenBank/DDBJ databases">
        <authorList>
            <person name="Lin J."/>
        </authorList>
    </citation>
    <scope>NUCLEOTIDE SEQUENCE</scope>
</reference>
<proteinExistence type="predicted"/>
<evidence type="ECO:0000313" key="3">
    <source>
        <dbReference type="EMBL" id="CAD1824448.1"/>
    </source>
</evidence>
<dbReference type="SUPFAM" id="SSF54593">
    <property type="entry name" value="Glyoxalase/Bleomycin resistance protein/Dihydroxybiphenyl dioxygenase"/>
    <property type="match status" value="1"/>
</dbReference>
<evidence type="ECO:0000259" key="2">
    <source>
        <dbReference type="Pfam" id="PF22656"/>
    </source>
</evidence>
<feature type="compositionally biased region" description="Basic residues" evidence="1">
    <location>
        <begin position="160"/>
        <end position="171"/>
    </location>
</feature>
<gene>
    <name evidence="3" type="ORF">CB5_LOCUS7659</name>
</gene>
<feature type="compositionally biased region" description="Gly residues" evidence="1">
    <location>
        <begin position="100"/>
        <end position="121"/>
    </location>
</feature>
<organism evidence="3">
    <name type="scientific">Ananas comosus var. bracteatus</name>
    <name type="common">red pineapple</name>
    <dbReference type="NCBI Taxonomy" id="296719"/>
    <lineage>
        <taxon>Eukaryota</taxon>
        <taxon>Viridiplantae</taxon>
        <taxon>Streptophyta</taxon>
        <taxon>Embryophyta</taxon>
        <taxon>Tracheophyta</taxon>
        <taxon>Spermatophyta</taxon>
        <taxon>Magnoliopsida</taxon>
        <taxon>Liliopsida</taxon>
        <taxon>Poales</taxon>
        <taxon>Bromeliaceae</taxon>
        <taxon>Bromelioideae</taxon>
        <taxon>Ananas</taxon>
    </lineage>
</organism>
<name>A0A6V7P150_ANACO</name>
<feature type="compositionally biased region" description="Pro residues" evidence="1">
    <location>
        <begin position="148"/>
        <end position="159"/>
    </location>
</feature>